<keyword evidence="2" id="KW-1185">Reference proteome</keyword>
<sequence length="122" mass="13914">MTLRLHMYLRKIAPGNQHRCGKFEVDTVHSNSGENSYNRNLNSWRIQTLSPGMPLLKAHTVHLMHESHANHALCSGTANNAGRFKVRYFISLPGEDGCHSWMSKRHQKCTSTPLSSRQRSRC</sequence>
<dbReference type="Proteomes" id="UP000799436">
    <property type="component" value="Unassembled WGS sequence"/>
</dbReference>
<protein>
    <submittedName>
        <fullName evidence="1">Uncharacterized protein</fullName>
    </submittedName>
</protein>
<evidence type="ECO:0000313" key="2">
    <source>
        <dbReference type="Proteomes" id="UP000799436"/>
    </source>
</evidence>
<gene>
    <name evidence="1" type="ORF">EJ03DRAFT_165167</name>
</gene>
<dbReference type="AlphaFoldDB" id="A0A6G1L226"/>
<reference evidence="1" key="1">
    <citation type="journal article" date="2020" name="Stud. Mycol.">
        <title>101 Dothideomycetes genomes: a test case for predicting lifestyles and emergence of pathogens.</title>
        <authorList>
            <person name="Haridas S."/>
            <person name="Albert R."/>
            <person name="Binder M."/>
            <person name="Bloem J."/>
            <person name="Labutti K."/>
            <person name="Salamov A."/>
            <person name="Andreopoulos B."/>
            <person name="Baker S."/>
            <person name="Barry K."/>
            <person name="Bills G."/>
            <person name="Bluhm B."/>
            <person name="Cannon C."/>
            <person name="Castanera R."/>
            <person name="Culley D."/>
            <person name="Daum C."/>
            <person name="Ezra D."/>
            <person name="Gonzalez J."/>
            <person name="Henrissat B."/>
            <person name="Kuo A."/>
            <person name="Liang C."/>
            <person name="Lipzen A."/>
            <person name="Lutzoni F."/>
            <person name="Magnuson J."/>
            <person name="Mondo S."/>
            <person name="Nolan M."/>
            <person name="Ohm R."/>
            <person name="Pangilinan J."/>
            <person name="Park H.-J."/>
            <person name="Ramirez L."/>
            <person name="Alfaro M."/>
            <person name="Sun H."/>
            <person name="Tritt A."/>
            <person name="Yoshinaga Y."/>
            <person name="Zwiers L.-H."/>
            <person name="Turgeon B."/>
            <person name="Goodwin S."/>
            <person name="Spatafora J."/>
            <person name="Crous P."/>
            <person name="Grigoriev I."/>
        </authorList>
    </citation>
    <scope>NUCLEOTIDE SEQUENCE</scope>
    <source>
        <strain evidence="1">CBS 116005</strain>
    </source>
</reference>
<accession>A0A6G1L226</accession>
<proteinExistence type="predicted"/>
<dbReference type="EMBL" id="ML995864">
    <property type="protein sequence ID" value="KAF2766875.1"/>
    <property type="molecule type" value="Genomic_DNA"/>
</dbReference>
<name>A0A6G1L226_9PEZI</name>
<organism evidence="1 2">
    <name type="scientific">Teratosphaeria nubilosa</name>
    <dbReference type="NCBI Taxonomy" id="161662"/>
    <lineage>
        <taxon>Eukaryota</taxon>
        <taxon>Fungi</taxon>
        <taxon>Dikarya</taxon>
        <taxon>Ascomycota</taxon>
        <taxon>Pezizomycotina</taxon>
        <taxon>Dothideomycetes</taxon>
        <taxon>Dothideomycetidae</taxon>
        <taxon>Mycosphaerellales</taxon>
        <taxon>Teratosphaeriaceae</taxon>
        <taxon>Teratosphaeria</taxon>
    </lineage>
</organism>
<evidence type="ECO:0000313" key="1">
    <source>
        <dbReference type="EMBL" id="KAF2766875.1"/>
    </source>
</evidence>